<keyword evidence="7" id="KW-1185">Reference proteome</keyword>
<dbReference type="Pfam" id="PF00884">
    <property type="entry name" value="Sulfatase"/>
    <property type="match status" value="1"/>
</dbReference>
<proteinExistence type="inferred from homology"/>
<feature type="domain" description="Sulfatase N-terminal" evidence="5">
    <location>
        <begin position="50"/>
        <end position="464"/>
    </location>
</feature>
<dbReference type="InterPro" id="IPR000917">
    <property type="entry name" value="Sulfatase_N"/>
</dbReference>
<dbReference type="Proteomes" id="UP000315369">
    <property type="component" value="Unassembled WGS sequence"/>
</dbReference>
<accession>A0A540WQL0</accession>
<dbReference type="Gene3D" id="3.40.720.10">
    <property type="entry name" value="Alkaline Phosphatase, subunit A"/>
    <property type="match status" value="1"/>
</dbReference>
<dbReference type="PROSITE" id="PS00523">
    <property type="entry name" value="SULFATASE_1"/>
    <property type="match status" value="1"/>
</dbReference>
<dbReference type="InterPro" id="IPR050738">
    <property type="entry name" value="Sulfatase"/>
</dbReference>
<dbReference type="OrthoDB" id="5500422at2"/>
<dbReference type="InterPro" id="IPR024607">
    <property type="entry name" value="Sulfatase_CS"/>
</dbReference>
<evidence type="ECO:0000256" key="1">
    <source>
        <dbReference type="ARBA" id="ARBA00008779"/>
    </source>
</evidence>
<evidence type="ECO:0000313" key="6">
    <source>
        <dbReference type="EMBL" id="TQF11305.1"/>
    </source>
</evidence>
<dbReference type="InterPro" id="IPR017850">
    <property type="entry name" value="Alkaline_phosphatase_core_sf"/>
</dbReference>
<keyword evidence="2" id="KW-0479">Metal-binding</keyword>
<dbReference type="PANTHER" id="PTHR42693:SF43">
    <property type="entry name" value="BLL2667 PROTEIN"/>
    <property type="match status" value="1"/>
</dbReference>
<dbReference type="AlphaFoldDB" id="A0A540WQL0"/>
<dbReference type="Gene3D" id="3.30.1120.10">
    <property type="match status" value="1"/>
</dbReference>
<protein>
    <submittedName>
        <fullName evidence="6">Arylsulfatase</fullName>
    </submittedName>
</protein>
<evidence type="ECO:0000256" key="2">
    <source>
        <dbReference type="ARBA" id="ARBA00022723"/>
    </source>
</evidence>
<dbReference type="GO" id="GO:0046872">
    <property type="term" value="F:metal ion binding"/>
    <property type="evidence" value="ECO:0007669"/>
    <property type="project" value="UniProtKB-KW"/>
</dbReference>
<evidence type="ECO:0000259" key="5">
    <source>
        <dbReference type="Pfam" id="PF00884"/>
    </source>
</evidence>
<name>A0A540WQL0_9BACT</name>
<comment type="caution">
    <text evidence="6">The sequence shown here is derived from an EMBL/GenBank/DDBJ whole genome shotgun (WGS) entry which is preliminary data.</text>
</comment>
<dbReference type="RefSeq" id="WP_141646930.1">
    <property type="nucleotide sequence ID" value="NZ_VIFM01000197.1"/>
</dbReference>
<dbReference type="CDD" id="cd16025">
    <property type="entry name" value="PAS_like"/>
    <property type="match status" value="1"/>
</dbReference>
<keyword evidence="4" id="KW-0106">Calcium</keyword>
<evidence type="ECO:0000313" key="7">
    <source>
        <dbReference type="Proteomes" id="UP000315369"/>
    </source>
</evidence>
<evidence type="ECO:0000256" key="4">
    <source>
        <dbReference type="ARBA" id="ARBA00022837"/>
    </source>
</evidence>
<keyword evidence="3" id="KW-0378">Hydrolase</keyword>
<comment type="similarity">
    <text evidence="1">Belongs to the sulfatase family.</text>
</comment>
<dbReference type="EMBL" id="VIFM01000197">
    <property type="protein sequence ID" value="TQF11305.1"/>
    <property type="molecule type" value="Genomic_DNA"/>
</dbReference>
<organism evidence="6 7">
    <name type="scientific">Myxococcus llanfairpwllgwyngyllgogerychwyrndrobwllllantysiliogogogochensis</name>
    <dbReference type="NCBI Taxonomy" id="2590453"/>
    <lineage>
        <taxon>Bacteria</taxon>
        <taxon>Pseudomonadati</taxon>
        <taxon>Myxococcota</taxon>
        <taxon>Myxococcia</taxon>
        <taxon>Myxococcales</taxon>
        <taxon>Cystobacterineae</taxon>
        <taxon>Myxococcaceae</taxon>
        <taxon>Myxococcus</taxon>
    </lineage>
</organism>
<sequence>MARKPRFPRKVDRHVYPGPEYRFSKAKIGLTYQDSKPDFPRQPNAPERAPNVLLVLLDDVGYGWSSAFGGRVAMPTAERLARSGLKYCQFHTTALCSPTRAALLTGRNHHSAASGVIGEIGTGYPGYTGIIPKSCGTIAETLQQNGYGTAWWGKNHNVPDNQTSAAGPFDNWPTQRGFDYFYGFIGGETDQFRPALYRGTEPVEAGRTPEEGYQLTRDLADDCIGWMRQQKSIAPQRPLFLYFAPGAGHAPHQPPLDWRGRHQGKFDQGWDAYREEVFKRQIELGVVPPDAKLTARPAEIPAWDSFDDEQKQLFSRMAENYADFLSHADHEVGRVVQALDDLGELENTLVLYIIGDNGSSAEGTLTGTLNEMLTLGGYAPDLQQLLDRQDEIGLPGTSPHYPVGWAWAGDTPFQWTKQVASHFGGTRNPMIVSWPREITEGGGSRFQFHHIIDIAPTLLEVIGITEPTMMKGTPQKPIEGVSLAYTFDEKAEDAPSTRTTQYFEMFGNRALYRDGWMASCRHGRLPWQTVGTADFAKDRWELYDLRGDYSQAVDVAARHPEKLRELQDLFMVEAAKYDVLPLDDRFIERADVTLRPSWFYGRKRVTFYSGMTYLPEGSAPKTNNISYTLTVGADLPSEGTEGVLVCVGGDMGGWSLYVKDRRLVYHYNFFDMERHEAVSDIEVPTGRVELKLAFTNESDTLGGPASARISINGKDVGHVAIPRQCRGRFSTECMDVGMDSRSPVSRGYLDRGTFPFTGRIEYATFDFDLEVANRELTPEERLEQHVRLD</sequence>
<dbReference type="SUPFAM" id="SSF53649">
    <property type="entry name" value="Alkaline phosphatase-like"/>
    <property type="match status" value="1"/>
</dbReference>
<reference evidence="6 7" key="1">
    <citation type="submission" date="2019-06" db="EMBL/GenBank/DDBJ databases">
        <authorList>
            <person name="Livingstone P."/>
            <person name="Whitworth D."/>
        </authorList>
    </citation>
    <scope>NUCLEOTIDE SEQUENCE [LARGE SCALE GENOMIC DNA]</scope>
    <source>
        <strain evidence="6 7">AM401</strain>
    </source>
</reference>
<gene>
    <name evidence="6" type="ORF">FJV41_34935</name>
</gene>
<dbReference type="PANTHER" id="PTHR42693">
    <property type="entry name" value="ARYLSULFATASE FAMILY MEMBER"/>
    <property type="match status" value="1"/>
</dbReference>
<evidence type="ECO:0000256" key="3">
    <source>
        <dbReference type="ARBA" id="ARBA00022801"/>
    </source>
</evidence>
<dbReference type="GO" id="GO:0016787">
    <property type="term" value="F:hydrolase activity"/>
    <property type="evidence" value="ECO:0007669"/>
    <property type="project" value="UniProtKB-KW"/>
</dbReference>